<sequence length="187" mass="20385">ELHELMACGKELGLKGSALKEWVDQERENTRAARAQEQERSVKAEHRSLELRIRLQELQNASPIPVTTSSAENGTGTTLWKSPQHRYLEAQEQEPARREEATADSVASGSRPTSNVSGRVKGGYVELRDGTKVPVVNAVFGTSRLMGEMPVAAGRLHGQAVTVLRDTGCNTVVVRRSLVPDDNLTGT</sequence>
<organism evidence="1 2">
    <name type="scientific">Ixodes persulcatus</name>
    <name type="common">Taiga tick</name>
    <dbReference type="NCBI Taxonomy" id="34615"/>
    <lineage>
        <taxon>Eukaryota</taxon>
        <taxon>Metazoa</taxon>
        <taxon>Ecdysozoa</taxon>
        <taxon>Arthropoda</taxon>
        <taxon>Chelicerata</taxon>
        <taxon>Arachnida</taxon>
        <taxon>Acari</taxon>
        <taxon>Parasitiformes</taxon>
        <taxon>Ixodida</taxon>
        <taxon>Ixodoidea</taxon>
        <taxon>Ixodidae</taxon>
        <taxon>Ixodinae</taxon>
        <taxon>Ixodes</taxon>
    </lineage>
</organism>
<comment type="caution">
    <text evidence="1">The sequence shown here is derived from an EMBL/GenBank/DDBJ whole genome shotgun (WGS) entry which is preliminary data.</text>
</comment>
<evidence type="ECO:0000313" key="1">
    <source>
        <dbReference type="EMBL" id="KAG0414595.1"/>
    </source>
</evidence>
<protein>
    <submittedName>
        <fullName evidence="1">Uncharacterized protein</fullName>
    </submittedName>
</protein>
<gene>
    <name evidence="1" type="ORF">HPB47_008246</name>
</gene>
<name>A0AC60P585_IXOPE</name>
<evidence type="ECO:0000313" key="2">
    <source>
        <dbReference type="Proteomes" id="UP000805193"/>
    </source>
</evidence>
<feature type="non-terminal residue" evidence="1">
    <location>
        <position position="187"/>
    </location>
</feature>
<reference evidence="1 2" key="1">
    <citation type="journal article" date="2020" name="Cell">
        <title>Large-Scale Comparative Analyses of Tick Genomes Elucidate Their Genetic Diversity and Vector Capacities.</title>
        <authorList>
            <consortium name="Tick Genome and Microbiome Consortium (TIGMIC)"/>
            <person name="Jia N."/>
            <person name="Wang J."/>
            <person name="Shi W."/>
            <person name="Du L."/>
            <person name="Sun Y."/>
            <person name="Zhan W."/>
            <person name="Jiang J.F."/>
            <person name="Wang Q."/>
            <person name="Zhang B."/>
            <person name="Ji P."/>
            <person name="Bell-Sakyi L."/>
            <person name="Cui X.M."/>
            <person name="Yuan T.T."/>
            <person name="Jiang B.G."/>
            <person name="Yang W.F."/>
            <person name="Lam T.T."/>
            <person name="Chang Q.C."/>
            <person name="Ding S.J."/>
            <person name="Wang X.J."/>
            <person name="Zhu J.G."/>
            <person name="Ruan X.D."/>
            <person name="Zhao L."/>
            <person name="Wei J.T."/>
            <person name="Ye R.Z."/>
            <person name="Que T.C."/>
            <person name="Du C.H."/>
            <person name="Zhou Y.H."/>
            <person name="Cheng J.X."/>
            <person name="Dai P.F."/>
            <person name="Guo W.B."/>
            <person name="Han X.H."/>
            <person name="Huang E.J."/>
            <person name="Li L.F."/>
            <person name="Wei W."/>
            <person name="Gao Y.C."/>
            <person name="Liu J.Z."/>
            <person name="Shao H.Z."/>
            <person name="Wang X."/>
            <person name="Wang C.C."/>
            <person name="Yang T.C."/>
            <person name="Huo Q.B."/>
            <person name="Li W."/>
            <person name="Chen H.Y."/>
            <person name="Chen S.E."/>
            <person name="Zhou L.G."/>
            <person name="Ni X.B."/>
            <person name="Tian J.H."/>
            <person name="Sheng Y."/>
            <person name="Liu T."/>
            <person name="Pan Y.S."/>
            <person name="Xia L.Y."/>
            <person name="Li J."/>
            <person name="Zhao F."/>
            <person name="Cao W.C."/>
        </authorList>
    </citation>
    <scope>NUCLEOTIDE SEQUENCE [LARGE SCALE GENOMIC DNA]</scope>
    <source>
        <strain evidence="1">Iper-2018</strain>
    </source>
</reference>
<feature type="non-terminal residue" evidence="1">
    <location>
        <position position="1"/>
    </location>
</feature>
<keyword evidence="2" id="KW-1185">Reference proteome</keyword>
<dbReference type="EMBL" id="JABSTQ010011165">
    <property type="protein sequence ID" value="KAG0414595.1"/>
    <property type="molecule type" value="Genomic_DNA"/>
</dbReference>
<proteinExistence type="predicted"/>
<accession>A0AC60P585</accession>
<dbReference type="Proteomes" id="UP000805193">
    <property type="component" value="Unassembled WGS sequence"/>
</dbReference>